<proteinExistence type="predicted"/>
<dbReference type="SUPFAM" id="SSF55729">
    <property type="entry name" value="Acyl-CoA N-acyltransferases (Nat)"/>
    <property type="match status" value="2"/>
</dbReference>
<feature type="domain" description="N-acetyltransferase" evidence="3">
    <location>
        <begin position="149"/>
        <end position="298"/>
    </location>
</feature>
<dbReference type="InterPro" id="IPR016181">
    <property type="entry name" value="Acyl_CoA_acyltransferase"/>
</dbReference>
<keyword evidence="5" id="KW-1185">Reference proteome</keyword>
<dbReference type="GO" id="GO:0016746">
    <property type="term" value="F:acyltransferase activity"/>
    <property type="evidence" value="ECO:0007669"/>
    <property type="project" value="UniProtKB-KW"/>
</dbReference>
<dbReference type="Pfam" id="PF00583">
    <property type="entry name" value="Acetyltransf_1"/>
    <property type="match status" value="1"/>
</dbReference>
<name>A0ABV8X4K1_9LACT</name>
<evidence type="ECO:0000256" key="2">
    <source>
        <dbReference type="ARBA" id="ARBA00023315"/>
    </source>
</evidence>
<evidence type="ECO:0000256" key="1">
    <source>
        <dbReference type="ARBA" id="ARBA00022679"/>
    </source>
</evidence>
<dbReference type="EC" id="2.3.1.-" evidence="4"/>
<feature type="domain" description="N-acetyltransferase" evidence="3">
    <location>
        <begin position="1"/>
        <end position="146"/>
    </location>
</feature>
<sequence>MNIRNATMNDLPALQQLLGDYDRSIYGQVETTKADILNILQAIEIERFSWVVVEEERLIAFSGITQKGNSEFPSILIVHPEAQNRGIESDLLNSMVSSVEEGTLIFSSNTPYEHAQFEGMGFEAIRYWFRMEIDLQEAVIGQYHLPPNFAIESFKVGQDESDTYLAFEDAFQTHFGYTSSSLESFVKRTEREGFDANNWLLLKEGEEIAGFIFCQKSVEGQAEITHVGVRPKWRKKGFGKVLLNEAFLLQKNNGRPKVYLNVDSNNPSGAVQLYEDMGMKMSSHFVRYDRIIGKKQSETLGS</sequence>
<dbReference type="Proteomes" id="UP001595817">
    <property type="component" value="Unassembled WGS sequence"/>
</dbReference>
<dbReference type="EMBL" id="JBHSEC010000001">
    <property type="protein sequence ID" value="MFC4408995.1"/>
    <property type="molecule type" value="Genomic_DNA"/>
</dbReference>
<reference evidence="5" key="1">
    <citation type="journal article" date="2019" name="Int. J. Syst. Evol. Microbiol.">
        <title>The Global Catalogue of Microorganisms (GCM) 10K type strain sequencing project: providing services to taxonomists for standard genome sequencing and annotation.</title>
        <authorList>
            <consortium name="The Broad Institute Genomics Platform"/>
            <consortium name="The Broad Institute Genome Sequencing Center for Infectious Disease"/>
            <person name="Wu L."/>
            <person name="Ma J."/>
        </authorList>
    </citation>
    <scope>NUCLEOTIDE SEQUENCE [LARGE SCALE GENOMIC DNA]</scope>
    <source>
        <strain evidence="5">CCUG 59778</strain>
    </source>
</reference>
<dbReference type="InterPro" id="IPR050832">
    <property type="entry name" value="Bact_Acetyltransf"/>
</dbReference>
<dbReference type="RefSeq" id="WP_378151281.1">
    <property type="nucleotide sequence ID" value="NZ_JBHSEC010000001.1"/>
</dbReference>
<protein>
    <submittedName>
        <fullName evidence="4">GNAT family N-acetyltransferase</fullName>
        <ecNumber evidence="4">2.3.1.-</ecNumber>
    </submittedName>
</protein>
<accession>A0ABV8X4K1</accession>
<comment type="caution">
    <text evidence="4">The sequence shown here is derived from an EMBL/GenBank/DDBJ whole genome shotgun (WGS) entry which is preliminary data.</text>
</comment>
<evidence type="ECO:0000259" key="3">
    <source>
        <dbReference type="PROSITE" id="PS51186"/>
    </source>
</evidence>
<dbReference type="CDD" id="cd04301">
    <property type="entry name" value="NAT_SF"/>
    <property type="match status" value="1"/>
</dbReference>
<evidence type="ECO:0000313" key="4">
    <source>
        <dbReference type="EMBL" id="MFC4408995.1"/>
    </source>
</evidence>
<dbReference type="PROSITE" id="PS51186">
    <property type="entry name" value="GNAT"/>
    <property type="match status" value="2"/>
</dbReference>
<keyword evidence="1 4" id="KW-0808">Transferase</keyword>
<gene>
    <name evidence="4" type="ORF">ACFOZY_00955</name>
</gene>
<dbReference type="Gene3D" id="3.40.630.30">
    <property type="match status" value="1"/>
</dbReference>
<organism evidence="4 5">
    <name type="scientific">Chungangia koreensis</name>
    <dbReference type="NCBI Taxonomy" id="752657"/>
    <lineage>
        <taxon>Bacteria</taxon>
        <taxon>Bacillati</taxon>
        <taxon>Bacillota</taxon>
        <taxon>Bacilli</taxon>
        <taxon>Lactobacillales</taxon>
        <taxon>Chungangia</taxon>
    </lineage>
</organism>
<dbReference type="PANTHER" id="PTHR43877">
    <property type="entry name" value="AMINOALKYLPHOSPHONATE N-ACETYLTRANSFERASE-RELATED-RELATED"/>
    <property type="match status" value="1"/>
</dbReference>
<evidence type="ECO:0000313" key="5">
    <source>
        <dbReference type="Proteomes" id="UP001595817"/>
    </source>
</evidence>
<dbReference type="InterPro" id="IPR000182">
    <property type="entry name" value="GNAT_dom"/>
</dbReference>
<keyword evidence="2 4" id="KW-0012">Acyltransferase</keyword>